<dbReference type="InterPro" id="IPR016181">
    <property type="entry name" value="Acyl_CoA_acyltransferase"/>
</dbReference>
<dbReference type="PROSITE" id="PS51186">
    <property type="entry name" value="GNAT"/>
    <property type="match status" value="1"/>
</dbReference>
<dbReference type="EMBL" id="QGEG01000001">
    <property type="protein sequence ID" value="PWL39898.1"/>
    <property type="molecule type" value="Genomic_DNA"/>
</dbReference>
<keyword evidence="3" id="KW-1185">Reference proteome</keyword>
<protein>
    <submittedName>
        <fullName evidence="2">GNAT family N-acetyltransferase</fullName>
    </submittedName>
</protein>
<sequence length="298" mass="34732">MKNVTLNGITYRFAKDFKDNQDIRLSFNKLTESIFGFSLEDWYQNGYWGNHYIPYSLMLDDEVISNVSVTRIEFLFGNERKTGIQIGTVMTDEKYRHRGLNKFLLEQVINEWEGQSDFIYLFANSSVLDFYPKFNFRIVNEYQHSKPLNISETQASFRRLNIEENNDKELLIEAINNSIPISKISMRNNTGLILFYCLSYKKNSIYYIDKLNAIIIADIEGDTLYLNDVFSNQNIDLNYVIKVMSDSSVKRVVLGFAPLNPAGFNRNLLKEEDTLFILNGGVDFFKDNYFMFPVLSHA</sequence>
<proteinExistence type="predicted"/>
<name>A0A316L3B8_9FLAO</name>
<dbReference type="AlphaFoldDB" id="A0A316L3B8"/>
<dbReference type="InterPro" id="IPR000182">
    <property type="entry name" value="GNAT_dom"/>
</dbReference>
<evidence type="ECO:0000259" key="1">
    <source>
        <dbReference type="PROSITE" id="PS51186"/>
    </source>
</evidence>
<dbReference type="Proteomes" id="UP000245762">
    <property type="component" value="Unassembled WGS sequence"/>
</dbReference>
<comment type="caution">
    <text evidence="2">The sequence shown here is derived from an EMBL/GenBank/DDBJ whole genome shotgun (WGS) entry which is preliminary data.</text>
</comment>
<accession>A0A316L3B8</accession>
<evidence type="ECO:0000313" key="3">
    <source>
        <dbReference type="Proteomes" id="UP000245762"/>
    </source>
</evidence>
<evidence type="ECO:0000313" key="2">
    <source>
        <dbReference type="EMBL" id="PWL39898.1"/>
    </source>
</evidence>
<feature type="domain" description="N-acetyltransferase" evidence="1">
    <location>
        <begin position="9"/>
        <end position="163"/>
    </location>
</feature>
<dbReference type="Pfam" id="PF13527">
    <property type="entry name" value="Acetyltransf_9"/>
    <property type="match status" value="1"/>
</dbReference>
<keyword evidence="2" id="KW-0808">Transferase</keyword>
<dbReference type="OrthoDB" id="9804948at2"/>
<dbReference type="GO" id="GO:0016747">
    <property type="term" value="F:acyltransferase activity, transferring groups other than amino-acyl groups"/>
    <property type="evidence" value="ECO:0007669"/>
    <property type="project" value="InterPro"/>
</dbReference>
<organism evidence="2 3">
    <name type="scientific">Flagellimonas aquimarina</name>
    <dbReference type="NCBI Taxonomy" id="2201895"/>
    <lineage>
        <taxon>Bacteria</taxon>
        <taxon>Pseudomonadati</taxon>
        <taxon>Bacteroidota</taxon>
        <taxon>Flavobacteriia</taxon>
        <taxon>Flavobacteriales</taxon>
        <taxon>Flavobacteriaceae</taxon>
        <taxon>Flagellimonas</taxon>
    </lineage>
</organism>
<reference evidence="2 3" key="1">
    <citation type="submission" date="2018-05" db="EMBL/GenBank/DDBJ databases">
        <title>Complete genome sequence of Flagellimonas aquimarina ECD12 isolated from seaweed Ecklonia cava.</title>
        <authorList>
            <person name="Choi S."/>
            <person name="Seong C."/>
        </authorList>
    </citation>
    <scope>NUCLEOTIDE SEQUENCE [LARGE SCALE GENOMIC DNA]</scope>
    <source>
        <strain evidence="2 3">ECD12</strain>
    </source>
</reference>
<gene>
    <name evidence="2" type="ORF">DKG77_03445</name>
</gene>
<dbReference type="RefSeq" id="WP_109660214.1">
    <property type="nucleotide sequence ID" value="NZ_QGEG01000001.1"/>
</dbReference>
<dbReference type="Gene3D" id="3.40.630.30">
    <property type="match status" value="1"/>
</dbReference>
<dbReference type="SUPFAM" id="SSF55729">
    <property type="entry name" value="Acyl-CoA N-acyltransferases (Nat)"/>
    <property type="match status" value="1"/>
</dbReference>